<dbReference type="Pfam" id="PF13377">
    <property type="entry name" value="Peripla_BP_3"/>
    <property type="match status" value="1"/>
</dbReference>
<dbReference type="SUPFAM" id="SSF46689">
    <property type="entry name" value="Homeodomain-like"/>
    <property type="match status" value="2"/>
</dbReference>
<gene>
    <name evidence="5" type="ORF">IAA72_06335</name>
</gene>
<dbReference type="AlphaFoldDB" id="A0A9D9NDH2"/>
<keyword evidence="3" id="KW-0804">Transcription</keyword>
<protein>
    <submittedName>
        <fullName evidence="5">Substrate-binding domain-containing protein</fullName>
    </submittedName>
</protein>
<dbReference type="PANTHER" id="PTHR30146">
    <property type="entry name" value="LACI-RELATED TRANSCRIPTIONAL REPRESSOR"/>
    <property type="match status" value="1"/>
</dbReference>
<evidence type="ECO:0000256" key="2">
    <source>
        <dbReference type="ARBA" id="ARBA00023125"/>
    </source>
</evidence>
<dbReference type="GO" id="GO:0003700">
    <property type="term" value="F:DNA-binding transcription factor activity"/>
    <property type="evidence" value="ECO:0007669"/>
    <property type="project" value="InterPro"/>
</dbReference>
<keyword evidence="2" id="KW-0238">DNA-binding</keyword>
<reference evidence="5" key="1">
    <citation type="submission" date="2020-10" db="EMBL/GenBank/DDBJ databases">
        <authorList>
            <person name="Gilroy R."/>
        </authorList>
    </citation>
    <scope>NUCLEOTIDE SEQUENCE</scope>
    <source>
        <strain evidence="5">14700</strain>
    </source>
</reference>
<dbReference type="Gene3D" id="3.40.50.2300">
    <property type="match status" value="2"/>
</dbReference>
<dbReference type="SUPFAM" id="SSF53822">
    <property type="entry name" value="Periplasmic binding protein-like I"/>
    <property type="match status" value="1"/>
</dbReference>
<comment type="caution">
    <text evidence="5">The sequence shown here is derived from an EMBL/GenBank/DDBJ whole genome shotgun (WGS) entry which is preliminary data.</text>
</comment>
<dbReference type="InterPro" id="IPR018060">
    <property type="entry name" value="HTH_AraC"/>
</dbReference>
<dbReference type="InterPro" id="IPR009057">
    <property type="entry name" value="Homeodomain-like_sf"/>
</dbReference>
<reference evidence="5" key="2">
    <citation type="journal article" date="2021" name="PeerJ">
        <title>Extensive microbial diversity within the chicken gut microbiome revealed by metagenomics and culture.</title>
        <authorList>
            <person name="Gilroy R."/>
            <person name="Ravi A."/>
            <person name="Getino M."/>
            <person name="Pursley I."/>
            <person name="Horton D.L."/>
            <person name="Alikhan N.F."/>
            <person name="Baker D."/>
            <person name="Gharbi K."/>
            <person name="Hall N."/>
            <person name="Watson M."/>
            <person name="Adriaenssens E.M."/>
            <person name="Foster-Nyarko E."/>
            <person name="Jarju S."/>
            <person name="Secka A."/>
            <person name="Antonio M."/>
            <person name="Oren A."/>
            <person name="Chaudhuri R.R."/>
            <person name="La Ragione R."/>
            <person name="Hildebrand F."/>
            <person name="Pallen M.J."/>
        </authorList>
    </citation>
    <scope>NUCLEOTIDE SEQUENCE</scope>
    <source>
        <strain evidence="5">14700</strain>
    </source>
</reference>
<evidence type="ECO:0000313" key="5">
    <source>
        <dbReference type="EMBL" id="MBO8469383.1"/>
    </source>
</evidence>
<feature type="domain" description="HTH araC/xylS-type" evidence="4">
    <location>
        <begin position="893"/>
        <end position="991"/>
    </location>
</feature>
<evidence type="ECO:0000259" key="4">
    <source>
        <dbReference type="PROSITE" id="PS01124"/>
    </source>
</evidence>
<dbReference type="CDD" id="cd06267">
    <property type="entry name" value="PBP1_LacI_sugar_binding-like"/>
    <property type="match status" value="1"/>
</dbReference>
<evidence type="ECO:0000256" key="1">
    <source>
        <dbReference type="ARBA" id="ARBA00023015"/>
    </source>
</evidence>
<sequence length="998" mass="110318">MGKRIGLMLANLYQGSSISMWKAFAKAASRHKDGSFFVFPGGKLGEDNGDEYMRNDIFSLVTPESIDGVIIWTSALSGTRDASELRDYALEKSKTMPVVSMGMTIDGCTSVNFDAYQGLLSEIEHMITVHDDRRIAFLRGPETHSSAEARFRAYRDALGKHGIEFDPELVSSPFPWADGYNAMKELIEGRHLVPGKDFTALVAASDMLLLSASNYLSEHGWEIPRDLHAGGFNDSEDNILMPTEITTVRMPIDELASESFMLISEICEGRKAESLLLPSALVIRRSCGCSGISGNGDIHAFWNRVRPLISSDEALHAAREILEYMTGKGDDTRLYRYAEIFIASGGDAGALFDAASVYPGAIIPERKDRMHRRIVMEERRAAAKEKQRTQTLTYALDSFKRELLAARSKDFIPAIMLSSFRYLGIDKAFLMLYRDFSFTEFIGGFADDSLITGPSVFSRKSIVPEELEEHIERGTFIVEPLFYGKEELGYIVIGTEWVEGYVLEDIRVSLSSALRGISLLEDANKAKDKAERGERDAENFYARLSEGVMVPLGEIRASLLDSTRLSRGSLLKSVLGAEHLLELSLMERDELSVNKVLQSLSDLLSVFEIEAGDLPLIEADTEKIRDTLRILMTGRLSISFSEDGVIISGHRNASDKLSLQYAERVILMHSGLIHREDGSCSIMLPYPVLGDGQDAGSGVVFSGDVSSLPLGLAAVSVDCRKLVSVNPHAIVITPSSSEVASMILSSSLIDKRLIIFAPPSSSLKATLERIAENDELTISVFGSLASLPEKLEGLGRIVNTLPSGRIAKGKTIAIFTSSDYEEIRGFRSRQRYSSVPVIVVRERFDSKDLDEISSLSNTIIVNPSVFEADGFLSHLKTIAASGTLPSHTGVLVKKAIVYLNMHAEKQISRWQVAESVNISEDYLARIFRREVGLSPWEYLGIFRIQLASDMLLNTGKTLSEIAEDTGFMDQAYFSRVFRKIKGFSPGVLRRHKKVGIVQ</sequence>
<accession>A0A9D9NDH2</accession>
<keyword evidence="1" id="KW-0805">Transcription regulation</keyword>
<dbReference type="Pfam" id="PF12833">
    <property type="entry name" value="HTH_18"/>
    <property type="match status" value="1"/>
</dbReference>
<dbReference type="GO" id="GO:0000976">
    <property type="term" value="F:transcription cis-regulatory region binding"/>
    <property type="evidence" value="ECO:0007669"/>
    <property type="project" value="TreeGrafter"/>
</dbReference>
<dbReference type="PROSITE" id="PS00041">
    <property type="entry name" value="HTH_ARAC_FAMILY_1"/>
    <property type="match status" value="1"/>
</dbReference>
<evidence type="ECO:0000256" key="3">
    <source>
        <dbReference type="ARBA" id="ARBA00023163"/>
    </source>
</evidence>
<name>A0A9D9NDH2_9SPIO</name>
<dbReference type="PANTHER" id="PTHR30146:SF24">
    <property type="entry name" value="XYLOSE OPERON REGULATORY PROTEIN"/>
    <property type="match status" value="1"/>
</dbReference>
<dbReference type="Proteomes" id="UP000810292">
    <property type="component" value="Unassembled WGS sequence"/>
</dbReference>
<dbReference type="InterPro" id="IPR046335">
    <property type="entry name" value="LacI/GalR-like_sensor"/>
</dbReference>
<dbReference type="Gene3D" id="1.10.10.60">
    <property type="entry name" value="Homeodomain-like"/>
    <property type="match status" value="1"/>
</dbReference>
<dbReference type="EMBL" id="JADIMF010000098">
    <property type="protein sequence ID" value="MBO8469383.1"/>
    <property type="molecule type" value="Genomic_DNA"/>
</dbReference>
<dbReference type="SMART" id="SM00342">
    <property type="entry name" value="HTH_ARAC"/>
    <property type="match status" value="1"/>
</dbReference>
<dbReference type="PROSITE" id="PS01124">
    <property type="entry name" value="HTH_ARAC_FAMILY_2"/>
    <property type="match status" value="1"/>
</dbReference>
<organism evidence="5 6">
    <name type="scientific">Candidatus Ornithospirochaeta stercoravium</name>
    <dbReference type="NCBI Taxonomy" id="2840897"/>
    <lineage>
        <taxon>Bacteria</taxon>
        <taxon>Pseudomonadati</taxon>
        <taxon>Spirochaetota</taxon>
        <taxon>Spirochaetia</taxon>
        <taxon>Spirochaetales</taxon>
        <taxon>Spirochaetaceae</taxon>
        <taxon>Spirochaetaceae incertae sedis</taxon>
        <taxon>Candidatus Ornithospirochaeta</taxon>
    </lineage>
</organism>
<dbReference type="InterPro" id="IPR028082">
    <property type="entry name" value="Peripla_BP_I"/>
</dbReference>
<proteinExistence type="predicted"/>
<evidence type="ECO:0000313" key="6">
    <source>
        <dbReference type="Proteomes" id="UP000810292"/>
    </source>
</evidence>
<dbReference type="InterPro" id="IPR018062">
    <property type="entry name" value="HTH_AraC-typ_CS"/>
</dbReference>